<name>A0ABQ4MDV0_9BACL</name>
<dbReference type="InterPro" id="IPR000515">
    <property type="entry name" value="MetI-like"/>
</dbReference>
<evidence type="ECO:0000313" key="9">
    <source>
        <dbReference type="EMBL" id="GIP54140.1"/>
    </source>
</evidence>
<feature type="transmembrane region" description="Helical" evidence="7">
    <location>
        <begin position="240"/>
        <end position="261"/>
    </location>
</feature>
<feature type="transmembrane region" description="Helical" evidence="7">
    <location>
        <begin position="25"/>
        <end position="44"/>
    </location>
</feature>
<keyword evidence="3" id="KW-1003">Cell membrane</keyword>
<evidence type="ECO:0000256" key="3">
    <source>
        <dbReference type="ARBA" id="ARBA00022475"/>
    </source>
</evidence>
<evidence type="ECO:0000256" key="2">
    <source>
        <dbReference type="ARBA" id="ARBA00022448"/>
    </source>
</evidence>
<accession>A0ABQ4MDV0</accession>
<sequence>MTTITLAENKENTLKRKKRSWDRGLALFRALFLPVVALLVWEVLTRLGALPSLLFSSPSLILTRAVNLISTGKLWEHMEISLFRALLGFLLGGGLGLAFGIIVGMNRKSEQYINPSFQMIRTIPLLAITPLFILWFGFGELSKILLISLGSFFPLYLQAFLGIRNIDNKLFEVARIMEYTRLQQITKLMIPSALPNILLGVRLSLSVAWMCLVAAELLGADKGIGYMIQDARSFMQTDTVFVGIIIFALAGKLSDSFVRVLEEKLLRWQDSFKA</sequence>
<dbReference type="RefSeq" id="WP_211023654.1">
    <property type="nucleotide sequence ID" value="NZ_BOSL01000010.1"/>
</dbReference>
<feature type="domain" description="ABC transmembrane type-1" evidence="8">
    <location>
        <begin position="78"/>
        <end position="258"/>
    </location>
</feature>
<keyword evidence="5 7" id="KW-1133">Transmembrane helix</keyword>
<feature type="transmembrane region" description="Helical" evidence="7">
    <location>
        <begin position="144"/>
        <end position="163"/>
    </location>
</feature>
<organism evidence="9 10">
    <name type="scientific">Paenibacillus vini</name>
    <dbReference type="NCBI Taxonomy" id="1476024"/>
    <lineage>
        <taxon>Bacteria</taxon>
        <taxon>Bacillati</taxon>
        <taxon>Bacillota</taxon>
        <taxon>Bacilli</taxon>
        <taxon>Bacillales</taxon>
        <taxon>Paenibacillaceae</taxon>
        <taxon>Paenibacillus</taxon>
    </lineage>
</organism>
<evidence type="ECO:0000256" key="4">
    <source>
        <dbReference type="ARBA" id="ARBA00022692"/>
    </source>
</evidence>
<gene>
    <name evidence="9" type="ORF">J42TS3_31750</name>
</gene>
<comment type="caution">
    <text evidence="9">The sequence shown here is derived from an EMBL/GenBank/DDBJ whole genome shotgun (WGS) entry which is preliminary data.</text>
</comment>
<proteinExistence type="inferred from homology"/>
<evidence type="ECO:0000256" key="1">
    <source>
        <dbReference type="ARBA" id="ARBA00004651"/>
    </source>
</evidence>
<comment type="similarity">
    <text evidence="7">Belongs to the binding-protein-dependent transport system permease family.</text>
</comment>
<feature type="transmembrane region" description="Helical" evidence="7">
    <location>
        <begin position="117"/>
        <end position="138"/>
    </location>
</feature>
<dbReference type="CDD" id="cd06261">
    <property type="entry name" value="TM_PBP2"/>
    <property type="match status" value="1"/>
</dbReference>
<keyword evidence="2 7" id="KW-0813">Transport</keyword>
<dbReference type="Pfam" id="PF00528">
    <property type="entry name" value="BPD_transp_1"/>
    <property type="match status" value="1"/>
</dbReference>
<dbReference type="PROSITE" id="PS50928">
    <property type="entry name" value="ABC_TM1"/>
    <property type="match status" value="1"/>
</dbReference>
<evidence type="ECO:0000313" key="10">
    <source>
        <dbReference type="Proteomes" id="UP000679992"/>
    </source>
</evidence>
<keyword evidence="10" id="KW-1185">Reference proteome</keyword>
<dbReference type="PANTHER" id="PTHR30151">
    <property type="entry name" value="ALKANE SULFONATE ABC TRANSPORTER-RELATED, MEMBRANE SUBUNIT"/>
    <property type="match status" value="1"/>
</dbReference>
<dbReference type="SUPFAM" id="SSF161098">
    <property type="entry name" value="MetI-like"/>
    <property type="match status" value="1"/>
</dbReference>
<evidence type="ECO:0000256" key="6">
    <source>
        <dbReference type="ARBA" id="ARBA00023136"/>
    </source>
</evidence>
<dbReference type="Proteomes" id="UP000679992">
    <property type="component" value="Unassembled WGS sequence"/>
</dbReference>
<dbReference type="PANTHER" id="PTHR30151:SF38">
    <property type="entry name" value="ALIPHATIC SULFONATES TRANSPORT PERMEASE PROTEIN SSUC-RELATED"/>
    <property type="match status" value="1"/>
</dbReference>
<evidence type="ECO:0000256" key="5">
    <source>
        <dbReference type="ARBA" id="ARBA00022989"/>
    </source>
</evidence>
<dbReference type="EMBL" id="BOSL01000010">
    <property type="protein sequence ID" value="GIP54140.1"/>
    <property type="molecule type" value="Genomic_DNA"/>
</dbReference>
<dbReference type="InterPro" id="IPR035906">
    <property type="entry name" value="MetI-like_sf"/>
</dbReference>
<evidence type="ECO:0000259" key="8">
    <source>
        <dbReference type="PROSITE" id="PS50928"/>
    </source>
</evidence>
<evidence type="ECO:0000256" key="7">
    <source>
        <dbReference type="RuleBase" id="RU363032"/>
    </source>
</evidence>
<feature type="transmembrane region" description="Helical" evidence="7">
    <location>
        <begin position="82"/>
        <end position="105"/>
    </location>
</feature>
<comment type="subcellular location">
    <subcellularLocation>
        <location evidence="1 7">Cell membrane</location>
        <topology evidence="1 7">Multi-pass membrane protein</topology>
    </subcellularLocation>
</comment>
<reference evidence="9 10" key="1">
    <citation type="submission" date="2021-03" db="EMBL/GenBank/DDBJ databases">
        <title>Antimicrobial resistance genes in bacteria isolated from Japanese honey, and their potential for conferring macrolide and lincosamide resistance in the American foulbrood pathogen Paenibacillus larvae.</title>
        <authorList>
            <person name="Okamoto M."/>
            <person name="Kumagai M."/>
            <person name="Kanamori H."/>
            <person name="Takamatsu D."/>
        </authorList>
    </citation>
    <scope>NUCLEOTIDE SEQUENCE [LARGE SCALE GENOMIC DNA]</scope>
    <source>
        <strain evidence="9 10">J42TS3</strain>
    </source>
</reference>
<protein>
    <submittedName>
        <fullName evidence="9">Sulfonate ABC transporter permease</fullName>
    </submittedName>
</protein>
<feature type="transmembrane region" description="Helical" evidence="7">
    <location>
        <begin position="197"/>
        <end position="220"/>
    </location>
</feature>
<keyword evidence="6 7" id="KW-0472">Membrane</keyword>
<dbReference type="Gene3D" id="1.10.3720.10">
    <property type="entry name" value="MetI-like"/>
    <property type="match status" value="1"/>
</dbReference>
<keyword evidence="4 7" id="KW-0812">Transmembrane</keyword>